<protein>
    <recommendedName>
        <fullName evidence="6">LamG-like jellyroll fold domain-containing protein</fullName>
    </recommendedName>
</protein>
<reference evidence="4 5" key="1">
    <citation type="submission" date="2024-03" db="EMBL/GenBank/DDBJ databases">
        <title>Aureococcus anophagefferens CCMP1851 and Kratosvirus quantuckense: Draft genome of a second virus-susceptible host strain in the model system.</title>
        <authorList>
            <person name="Chase E."/>
            <person name="Truchon A.R."/>
            <person name="Schepens W."/>
            <person name="Wilhelm S.W."/>
        </authorList>
    </citation>
    <scope>NUCLEOTIDE SEQUENCE [LARGE SCALE GENOMIC DNA]</scope>
    <source>
        <strain evidence="4 5">CCMP1851</strain>
    </source>
</reference>
<feature type="compositionally biased region" description="Basic residues" evidence="1">
    <location>
        <begin position="636"/>
        <end position="653"/>
    </location>
</feature>
<feature type="compositionally biased region" description="Basic and acidic residues" evidence="1">
    <location>
        <begin position="998"/>
        <end position="1014"/>
    </location>
</feature>
<dbReference type="InterPro" id="IPR013320">
    <property type="entry name" value="ConA-like_dom_sf"/>
</dbReference>
<feature type="transmembrane region" description="Helical" evidence="2">
    <location>
        <begin position="1440"/>
        <end position="1465"/>
    </location>
</feature>
<name>A0ABR1FWJ5_AURAN</name>
<evidence type="ECO:0008006" key="6">
    <source>
        <dbReference type="Google" id="ProtNLM"/>
    </source>
</evidence>
<feature type="region of interest" description="Disordered" evidence="1">
    <location>
        <begin position="1545"/>
        <end position="1646"/>
    </location>
</feature>
<feature type="compositionally biased region" description="Low complexity" evidence="1">
    <location>
        <begin position="1053"/>
        <end position="1063"/>
    </location>
</feature>
<feature type="compositionally biased region" description="Basic residues" evidence="1">
    <location>
        <begin position="1629"/>
        <end position="1646"/>
    </location>
</feature>
<feature type="transmembrane region" description="Helical" evidence="2">
    <location>
        <begin position="1471"/>
        <end position="1490"/>
    </location>
</feature>
<feature type="region of interest" description="Disordered" evidence="1">
    <location>
        <begin position="1087"/>
        <end position="1128"/>
    </location>
</feature>
<proteinExistence type="predicted"/>
<evidence type="ECO:0000256" key="3">
    <source>
        <dbReference type="SAM" id="SignalP"/>
    </source>
</evidence>
<gene>
    <name evidence="4" type="ORF">SO694_00116095</name>
</gene>
<keyword evidence="2" id="KW-0812">Transmembrane</keyword>
<dbReference type="Gene3D" id="2.60.120.200">
    <property type="match status" value="2"/>
</dbReference>
<feature type="region of interest" description="Disordered" evidence="1">
    <location>
        <begin position="991"/>
        <end position="1063"/>
    </location>
</feature>
<feature type="transmembrane region" description="Helical" evidence="2">
    <location>
        <begin position="1232"/>
        <end position="1251"/>
    </location>
</feature>
<feature type="compositionally biased region" description="Basic residues" evidence="1">
    <location>
        <begin position="927"/>
        <end position="943"/>
    </location>
</feature>
<keyword evidence="5" id="KW-1185">Reference proteome</keyword>
<feature type="chain" id="PRO_5047052540" description="LamG-like jellyroll fold domain-containing protein" evidence="3">
    <location>
        <begin position="19"/>
        <end position="1721"/>
    </location>
</feature>
<evidence type="ECO:0000313" key="4">
    <source>
        <dbReference type="EMBL" id="KAK7240073.1"/>
    </source>
</evidence>
<feature type="compositionally biased region" description="Acidic residues" evidence="1">
    <location>
        <begin position="1548"/>
        <end position="1562"/>
    </location>
</feature>
<comment type="caution">
    <text evidence="4">The sequence shown here is derived from an EMBL/GenBank/DDBJ whole genome shotgun (WGS) entry which is preliminary data.</text>
</comment>
<feature type="region of interest" description="Disordered" evidence="1">
    <location>
        <begin position="1342"/>
        <end position="1372"/>
    </location>
</feature>
<feature type="compositionally biased region" description="Low complexity" evidence="1">
    <location>
        <begin position="654"/>
        <end position="687"/>
    </location>
</feature>
<evidence type="ECO:0000256" key="1">
    <source>
        <dbReference type="SAM" id="MobiDB-lite"/>
    </source>
</evidence>
<dbReference type="SUPFAM" id="SSF49899">
    <property type="entry name" value="Concanavalin A-like lectins/glucanases"/>
    <property type="match status" value="2"/>
</dbReference>
<feature type="compositionally biased region" description="Acidic residues" evidence="1">
    <location>
        <begin position="1105"/>
        <end position="1120"/>
    </location>
</feature>
<feature type="compositionally biased region" description="Low complexity" evidence="1">
    <location>
        <begin position="695"/>
        <end position="710"/>
    </location>
</feature>
<evidence type="ECO:0000313" key="5">
    <source>
        <dbReference type="Proteomes" id="UP001363151"/>
    </source>
</evidence>
<sequence>MSHPPHLIVIALAAVASAADPPAPRFRFSFDDGSASASDDINPLFSGVVENYATTAGPDGTTAILNDPTSSDSSDQTYVVWDESTSLAMLPVAAAPRTVCLRARVDVFDGGALFHYGDPIVNGGSFILKTQAEDGKMKLKLGGNRDLDDVAVNGDGAWHHYCAAYDAAARASLYEDGVLLQSEEVELDTASAVGAPPQSARLHVMAGQDTNMQGEAYWQYLRGAVDDLRIYDVALDAAGVAAVAADVLAPDPPPLVAHYSFDDGTATEDSDSSLDGTITGATATTGLFGSGALSFDGSNDYVEFPSAVTSDILGSSARTVCLWAVINSFGGDGGLFDYGAYSDQANFALRVHGTSASLYVELWGGDTGVALSGSDDGGWHHYCLTYDGSGWVLYFDGSQAATATAALDTGSDRPLQIGRFDSDYYLDGSIDEVYVYASALDEASIQVLYDAGSTAAPTAAPTTAPTTALLAAGVRYCVRRGRGRERSRGVGEPALAGTIVGEHALAVGVDGGGAVDLSGGHAEVSAEVTSGVLGSAPRTLCLWALRRGGGALASYGGDDDGPTGRPSRALDYAWAWDRGLAREPSLNPRSFSLEAYDAPADAPGSSATLAVTVTDASGVAARASVELAFVGPAASPRRRRRRPASRRRRRRSASTRPRPATRTPTAAAASTWRGAATSAARPAPSASRRARRELAGLAPAPRLGAATATRADGRSATSAPVAVRVVADPAPCVSVDAVAGGDGSTRTLASAVTARVDPCGGGPVDWSWAAPGAVFDGAADLAAAAAVATRGAAAAPGDVVLKLGAGVLGDEPTATVWSSPSAARAPHGRFASRETTIVVEPSAMGAAELGAYAEDRLAAALETTNTEAAHEAILGVALTLRRWRRAAARGGAPTTRAARTASPRATPAPATPAGTARPATSTPTTGPRRRRSRPRSSPARRRWSAQTPERRGGAPAELDARRARSDAVDSLDADGREGALSAARTVSVVARTPGGGREAARGVAERRRHAELAHRRGRLPAGERDGQRHVPAGRRGARAAARARDAARRKRSPGPGARRAGARGAAAGGAYGDLVDAVDAVALGGLGGKVRGEAPTEVASAEKAGDDDDDDGEAYEDEDEARERREDGGLRVAGDVLLHRLGCRDPLTDDGDGDEGNALLSKKTLEVWNARLAAVDDPAVKCRLCYQLLRYELLGKFERKIFELELAADGSFSDPHATPKPIAPPVTRFQRWVLGYGVTAFAFAYPSYFLLIFGLQQGKKMTLAWWWFTLFFIFFNVFIVEPLRIFLMRVTLPSFITPKVLQAFDPTRFRLHFRTPLSVEASDLLDPDELALAFKGGGDFARGSPAGSAPSRATARTSTSGGPSARRGARARASRTRQLLAALSDWSRQGVGDQVAHWRHQVRDVAVGSVDAMDDFLLMALTATLVVIPNDMRDLVLKELVAITAIFASTAAVSLLVFFGVNAAINDAAPGLSQILLGLLFVAGLVVAGLESFRGQRRLLRAAAAALDGEAAAKHAARTGGDLYDGHDLDADEVELVREFEKERELDAFEPDSDSDWDEEGKEADAAAAPERRRSSSRTAARRQRARRPAAAPAGAAGREGEREDDAGARPPAPLDAGDRLRRDLSQRGGRRGLRPRSQARHRGRRRARIAAFAAAAVFFVATGVDTDAGDNGTDADTRKKVSPFKTCSSTARWAFGKLVSSFRQQLVFFIREMRAFGLSN</sequence>
<keyword evidence="2" id="KW-1133">Transmembrane helix</keyword>
<keyword evidence="3" id="KW-0732">Signal</keyword>
<feature type="signal peptide" evidence="3">
    <location>
        <begin position="1"/>
        <end position="18"/>
    </location>
</feature>
<evidence type="ECO:0000256" key="2">
    <source>
        <dbReference type="SAM" id="Phobius"/>
    </source>
</evidence>
<keyword evidence="2" id="KW-0472">Membrane</keyword>
<feature type="region of interest" description="Disordered" evidence="1">
    <location>
        <begin position="632"/>
        <end position="717"/>
    </location>
</feature>
<organism evidence="4 5">
    <name type="scientific">Aureococcus anophagefferens</name>
    <name type="common">Harmful bloom alga</name>
    <dbReference type="NCBI Taxonomy" id="44056"/>
    <lineage>
        <taxon>Eukaryota</taxon>
        <taxon>Sar</taxon>
        <taxon>Stramenopiles</taxon>
        <taxon>Ochrophyta</taxon>
        <taxon>Pelagophyceae</taxon>
        <taxon>Pelagomonadales</taxon>
        <taxon>Pelagomonadaceae</taxon>
        <taxon>Aureococcus</taxon>
    </lineage>
</organism>
<feature type="compositionally biased region" description="Basic and acidic residues" evidence="1">
    <location>
        <begin position="948"/>
        <end position="977"/>
    </location>
</feature>
<dbReference type="Pfam" id="PF13385">
    <property type="entry name" value="Laminin_G_3"/>
    <property type="match status" value="2"/>
</dbReference>
<feature type="transmembrane region" description="Helical" evidence="2">
    <location>
        <begin position="1263"/>
        <end position="1280"/>
    </location>
</feature>
<feature type="compositionally biased region" description="Basic and acidic residues" evidence="1">
    <location>
        <begin position="1599"/>
        <end position="1608"/>
    </location>
</feature>
<feature type="compositionally biased region" description="Low complexity" evidence="1">
    <location>
        <begin position="888"/>
        <end position="926"/>
    </location>
</feature>
<feature type="region of interest" description="Disordered" evidence="1">
    <location>
        <begin position="887"/>
        <end position="979"/>
    </location>
</feature>
<accession>A0ABR1FWJ5</accession>
<feature type="compositionally biased region" description="Low complexity" evidence="1">
    <location>
        <begin position="1356"/>
        <end position="1366"/>
    </location>
</feature>
<dbReference type="Proteomes" id="UP001363151">
    <property type="component" value="Unassembled WGS sequence"/>
</dbReference>
<feature type="compositionally biased region" description="Basic and acidic residues" evidence="1">
    <location>
        <begin position="1617"/>
        <end position="1626"/>
    </location>
</feature>
<dbReference type="EMBL" id="JBBJCI010000217">
    <property type="protein sequence ID" value="KAK7240073.1"/>
    <property type="molecule type" value="Genomic_DNA"/>
</dbReference>